<evidence type="ECO:0000256" key="1">
    <source>
        <dbReference type="ARBA" id="ARBA00002247"/>
    </source>
</evidence>
<dbReference type="Pfam" id="PF03206">
    <property type="entry name" value="NifW"/>
    <property type="match status" value="1"/>
</dbReference>
<evidence type="ECO:0000256" key="5">
    <source>
        <dbReference type="ARBA" id="ARBA00023231"/>
    </source>
</evidence>
<evidence type="ECO:0000256" key="3">
    <source>
        <dbReference type="ARBA" id="ARBA00011284"/>
    </source>
</evidence>
<organism evidence="6 7">
    <name type="scientific">Vibrio algarum</name>
    <dbReference type="NCBI Taxonomy" id="3020714"/>
    <lineage>
        <taxon>Bacteria</taxon>
        <taxon>Pseudomonadati</taxon>
        <taxon>Pseudomonadota</taxon>
        <taxon>Gammaproteobacteria</taxon>
        <taxon>Vibrionales</taxon>
        <taxon>Vibrionaceae</taxon>
        <taxon>Vibrio</taxon>
    </lineage>
</organism>
<comment type="function">
    <text evidence="1">May protect the nitrogenase Fe-Mo protein from oxidative damage.</text>
</comment>
<dbReference type="RefSeq" id="WP_272136180.1">
    <property type="nucleotide sequence ID" value="NZ_JAQLOI010000001.1"/>
</dbReference>
<evidence type="ECO:0000256" key="2">
    <source>
        <dbReference type="ARBA" id="ARBA00008351"/>
    </source>
</evidence>
<evidence type="ECO:0000256" key="4">
    <source>
        <dbReference type="ARBA" id="ARBA00016274"/>
    </source>
</evidence>
<name>A0ABT4YRH2_9VIBR</name>
<keyword evidence="5" id="KW-0535">Nitrogen fixation</keyword>
<keyword evidence="7" id="KW-1185">Reference proteome</keyword>
<reference evidence="6 7" key="1">
    <citation type="submission" date="2023-01" db="EMBL/GenBank/DDBJ databases">
        <title>Vibrio sp. KJ40-1 sp.nov, isolated from marine algae.</title>
        <authorList>
            <person name="Butt M."/>
            <person name="Kim J.M.J."/>
            <person name="Jeon C.O.C."/>
        </authorList>
    </citation>
    <scope>NUCLEOTIDE SEQUENCE [LARGE SCALE GENOMIC DNA]</scope>
    <source>
        <strain evidence="6 7">KJ40-1</strain>
    </source>
</reference>
<dbReference type="Proteomes" id="UP001210678">
    <property type="component" value="Unassembled WGS sequence"/>
</dbReference>
<comment type="subunit">
    <text evidence="3">Homotrimer; associates with NifD.</text>
</comment>
<dbReference type="EMBL" id="JAQLOI010000001">
    <property type="protein sequence ID" value="MDB1124152.1"/>
    <property type="molecule type" value="Genomic_DNA"/>
</dbReference>
<comment type="similarity">
    <text evidence="2">Belongs to the NifW family.</text>
</comment>
<evidence type="ECO:0000313" key="6">
    <source>
        <dbReference type="EMBL" id="MDB1124152.1"/>
    </source>
</evidence>
<sequence>MIDDFSPDMSELETVEDFFNYFQMEYEPVLVQSKRIQILRLFRHILTSYPTPWMPKDYKKALKIAYNQMRNGNELAFAPSNCHGCSDCDD</sequence>
<gene>
    <name evidence="6" type="ORF">PGX00_11015</name>
</gene>
<comment type="caution">
    <text evidence="6">The sequence shown here is derived from an EMBL/GenBank/DDBJ whole genome shotgun (WGS) entry which is preliminary data.</text>
</comment>
<protein>
    <recommendedName>
        <fullName evidence="4">Nitrogenase-stabilizing/protective protein NifW</fullName>
    </recommendedName>
</protein>
<evidence type="ECO:0000313" key="7">
    <source>
        <dbReference type="Proteomes" id="UP001210678"/>
    </source>
</evidence>
<accession>A0ABT4YRH2</accession>
<proteinExistence type="inferred from homology"/>
<dbReference type="InterPro" id="IPR004893">
    <property type="entry name" value="NifW"/>
</dbReference>